<organism evidence="4 5">
    <name type="scientific">Hypsibius exemplaris</name>
    <name type="common">Freshwater tardigrade</name>
    <dbReference type="NCBI Taxonomy" id="2072580"/>
    <lineage>
        <taxon>Eukaryota</taxon>
        <taxon>Metazoa</taxon>
        <taxon>Ecdysozoa</taxon>
        <taxon>Tardigrada</taxon>
        <taxon>Eutardigrada</taxon>
        <taxon>Parachela</taxon>
        <taxon>Hypsibioidea</taxon>
        <taxon>Hypsibiidae</taxon>
        <taxon>Hypsibius</taxon>
    </lineage>
</organism>
<reference evidence="5" key="1">
    <citation type="submission" date="2017-01" db="EMBL/GenBank/DDBJ databases">
        <title>Comparative genomics of anhydrobiosis in the tardigrade Hypsibius dujardini.</title>
        <authorList>
            <person name="Yoshida Y."/>
            <person name="Koutsovoulos G."/>
            <person name="Laetsch D."/>
            <person name="Stevens L."/>
            <person name="Kumar S."/>
            <person name="Horikawa D."/>
            <person name="Ishino K."/>
            <person name="Komine S."/>
            <person name="Tomita M."/>
            <person name="Blaxter M."/>
            <person name="Arakawa K."/>
        </authorList>
    </citation>
    <scope>NUCLEOTIDE SEQUENCE [LARGE SCALE GENOMIC DNA]</scope>
    <source>
        <strain evidence="5">Z151</strain>
    </source>
</reference>
<dbReference type="SUPFAM" id="SSF52540">
    <property type="entry name" value="P-loop containing nucleoside triphosphate hydrolases"/>
    <property type="match status" value="1"/>
</dbReference>
<accession>A0A1W0XDR3</accession>
<dbReference type="Gene3D" id="3.40.50.300">
    <property type="entry name" value="P-loop containing nucleotide triphosphate hydrolases"/>
    <property type="match status" value="1"/>
</dbReference>
<dbReference type="AlphaFoldDB" id="A0A1W0XDR3"/>
<dbReference type="OrthoDB" id="205623at2759"/>
<comment type="caution">
    <text evidence="4">The sequence shown here is derived from an EMBL/GenBank/DDBJ whole genome shotgun (WGS) entry which is preliminary data.</text>
</comment>
<protein>
    <submittedName>
        <fullName evidence="4">Sulfotransferase family cytosolic 1B member 1</fullName>
    </submittedName>
</protein>
<dbReference type="Proteomes" id="UP000192578">
    <property type="component" value="Unassembled WGS sequence"/>
</dbReference>
<name>A0A1W0XDR3_HYPEX</name>
<keyword evidence="2" id="KW-0808">Transferase</keyword>
<dbReference type="GO" id="GO:0008146">
    <property type="term" value="F:sulfotransferase activity"/>
    <property type="evidence" value="ECO:0007669"/>
    <property type="project" value="InterPro"/>
</dbReference>
<dbReference type="Pfam" id="PF00685">
    <property type="entry name" value="Sulfotransfer_1"/>
    <property type="match status" value="1"/>
</dbReference>
<evidence type="ECO:0000259" key="3">
    <source>
        <dbReference type="Pfam" id="PF00685"/>
    </source>
</evidence>
<proteinExistence type="inferred from homology"/>
<keyword evidence="5" id="KW-1185">Reference proteome</keyword>
<dbReference type="EMBL" id="MTYJ01000002">
    <property type="protein sequence ID" value="OQV25617.1"/>
    <property type="molecule type" value="Genomic_DNA"/>
</dbReference>
<evidence type="ECO:0000256" key="2">
    <source>
        <dbReference type="ARBA" id="ARBA00022679"/>
    </source>
</evidence>
<dbReference type="InterPro" id="IPR000863">
    <property type="entry name" value="Sulfotransferase_dom"/>
</dbReference>
<dbReference type="InterPro" id="IPR027417">
    <property type="entry name" value="P-loop_NTPase"/>
</dbReference>
<evidence type="ECO:0000313" key="4">
    <source>
        <dbReference type="EMBL" id="OQV25617.1"/>
    </source>
</evidence>
<dbReference type="PANTHER" id="PTHR11783">
    <property type="entry name" value="SULFOTRANSFERASE SULT"/>
    <property type="match status" value="1"/>
</dbReference>
<feature type="domain" description="Sulfotransferase" evidence="3">
    <location>
        <begin position="38"/>
        <end position="286"/>
    </location>
</feature>
<evidence type="ECO:0000313" key="5">
    <source>
        <dbReference type="Proteomes" id="UP000192578"/>
    </source>
</evidence>
<comment type="similarity">
    <text evidence="1">Belongs to the sulfotransferase 1 family.</text>
</comment>
<sequence>MAMLGYHHPDYKRNTRGCNVHFPYYHSLKDVAKFEARPDDVAICGFPKSGTVWVCSVVGLILHDADPSFLLDGPPLERKVPFLEYCTPLLQKGYRGVDTLEQTTGRRLFFSHLNCDLLPPSLLTSGAKIIYKTRNPKDSLISLHYHHMARPASDYHWVLGQMVDDYSEDTVPFGPYFDHVASFWKHRENPNIFFTSYEALHKNHKKTVQDFAKFLNQPLSDEQIDTIVRLTTFAAMKENPVVNRIDKVAAGIFNFNVAPFMRKGIPGGYADDLTQPQIQKLDNWIALNKKREDLRGMTSLQDY</sequence>
<gene>
    <name evidence="4" type="ORF">BV898_00553</name>
</gene>
<evidence type="ECO:0000256" key="1">
    <source>
        <dbReference type="ARBA" id="ARBA00005771"/>
    </source>
</evidence>